<dbReference type="EMBL" id="BBNQ01000013">
    <property type="protein sequence ID" value="GAL63755.1"/>
    <property type="molecule type" value="Genomic_DNA"/>
</dbReference>
<evidence type="ECO:0000313" key="1">
    <source>
        <dbReference type="EMBL" id="GAL63755.1"/>
    </source>
</evidence>
<dbReference type="Proteomes" id="UP000029644">
    <property type="component" value="Unassembled WGS sequence"/>
</dbReference>
<name>A0A090VG38_9FLAO</name>
<sequence length="45" mass="5224">MLLPIKKTNRVLSLGFIENNATATNYLFIYLFIYEDKILTKCIIA</sequence>
<evidence type="ECO:0000313" key="2">
    <source>
        <dbReference type="Proteomes" id="UP000029644"/>
    </source>
</evidence>
<protein>
    <submittedName>
        <fullName evidence="1">Uncharacterized protein</fullName>
    </submittedName>
</protein>
<accession>A0A090VG38</accession>
<organism evidence="1 2">
    <name type="scientific">Algibacter lectus</name>
    <dbReference type="NCBI Taxonomy" id="221126"/>
    <lineage>
        <taxon>Bacteria</taxon>
        <taxon>Pseudomonadati</taxon>
        <taxon>Bacteroidota</taxon>
        <taxon>Flavobacteriia</taxon>
        <taxon>Flavobacteriales</taxon>
        <taxon>Flavobacteriaceae</taxon>
        <taxon>Algibacter</taxon>
    </lineage>
</organism>
<dbReference type="AlphaFoldDB" id="A0A090VG38"/>
<comment type="caution">
    <text evidence="1">The sequence shown here is derived from an EMBL/GenBank/DDBJ whole genome shotgun (WGS) entry which is preliminary data.</text>
</comment>
<gene>
    <name evidence="1" type="ORF">JCM19300_2791</name>
</gene>
<proteinExistence type="predicted"/>
<reference evidence="1 2" key="1">
    <citation type="journal article" date="2014" name="Genome Announc.">
        <title>Draft Genome Sequences of Marine Flavobacterium Algibacter lectus Strains SS8 and NR4.</title>
        <authorList>
            <person name="Takatani N."/>
            <person name="Nakanishi M."/>
            <person name="Meirelles P."/>
            <person name="Mino S."/>
            <person name="Suda W."/>
            <person name="Oshima K."/>
            <person name="Hattori M."/>
            <person name="Ohkuma M."/>
            <person name="Hosokawa M."/>
            <person name="Miyashita K."/>
            <person name="Thompson F.L."/>
            <person name="Niwa A."/>
            <person name="Sawabe T."/>
            <person name="Sawabe T."/>
        </authorList>
    </citation>
    <scope>NUCLEOTIDE SEQUENCE [LARGE SCALE GENOMIC DNA]</scope>
    <source>
        <strain evidence="1 2">JCM 19300</strain>
    </source>
</reference>